<evidence type="ECO:0000313" key="2">
    <source>
        <dbReference type="EMBL" id="SDE72280.1"/>
    </source>
</evidence>
<dbReference type="EMBL" id="FMZC01000027">
    <property type="protein sequence ID" value="SDE72280.1"/>
    <property type="molecule type" value="Genomic_DNA"/>
</dbReference>
<dbReference type="Proteomes" id="UP000198781">
    <property type="component" value="Unassembled WGS sequence"/>
</dbReference>
<feature type="transmembrane region" description="Helical" evidence="1">
    <location>
        <begin position="74"/>
        <end position="94"/>
    </location>
</feature>
<dbReference type="AlphaFoldDB" id="A0A1G7F8J8"/>
<name>A0A1G7F8J8_9BURK</name>
<evidence type="ECO:0000313" key="3">
    <source>
        <dbReference type="Proteomes" id="UP000198781"/>
    </source>
</evidence>
<sequence>MSMPSTVELGLYEALTEVGIPPDAARKVERQFESAIHAGNDEIRAEMRDQLFTKTDGSEMENRLLRGMAEQTRWIITSFFGFSGLTIVITTAVIKLL</sequence>
<accession>A0A1G7F8J8</accession>
<keyword evidence="1" id="KW-0812">Transmembrane</keyword>
<keyword evidence="1" id="KW-1133">Transmembrane helix</keyword>
<keyword evidence="3" id="KW-1185">Reference proteome</keyword>
<evidence type="ECO:0008006" key="4">
    <source>
        <dbReference type="Google" id="ProtNLM"/>
    </source>
</evidence>
<protein>
    <recommendedName>
        <fullName evidence="4">DUF1640 domain-containing protein</fullName>
    </recommendedName>
</protein>
<keyword evidence="1" id="KW-0472">Membrane</keyword>
<proteinExistence type="predicted"/>
<gene>
    <name evidence="2" type="ORF">SAMN05192589_12732</name>
</gene>
<evidence type="ECO:0000256" key="1">
    <source>
        <dbReference type="SAM" id="Phobius"/>
    </source>
</evidence>
<reference evidence="2 3" key="1">
    <citation type="submission" date="2016-10" db="EMBL/GenBank/DDBJ databases">
        <authorList>
            <person name="de Groot N.N."/>
        </authorList>
    </citation>
    <scope>NUCLEOTIDE SEQUENCE [LARGE SCALE GENOMIC DNA]</scope>
    <source>
        <strain evidence="2 3">DSM 16619</strain>
    </source>
</reference>
<organism evidence="2 3">
    <name type="scientific">Paracidovorax valerianellae</name>
    <dbReference type="NCBI Taxonomy" id="187868"/>
    <lineage>
        <taxon>Bacteria</taxon>
        <taxon>Pseudomonadati</taxon>
        <taxon>Pseudomonadota</taxon>
        <taxon>Betaproteobacteria</taxon>
        <taxon>Burkholderiales</taxon>
        <taxon>Comamonadaceae</taxon>
        <taxon>Paracidovorax</taxon>
    </lineage>
</organism>
<dbReference type="STRING" id="187868.SAMN05192589_12732"/>